<dbReference type="InterPro" id="IPR036388">
    <property type="entry name" value="WH-like_DNA-bd_sf"/>
</dbReference>
<dbReference type="InterPro" id="IPR011006">
    <property type="entry name" value="CheY-like_superfamily"/>
</dbReference>
<dbReference type="Pfam" id="PF00486">
    <property type="entry name" value="Trans_reg_C"/>
    <property type="match status" value="1"/>
</dbReference>
<dbReference type="SMART" id="SM00448">
    <property type="entry name" value="REC"/>
    <property type="match status" value="1"/>
</dbReference>
<dbReference type="SUPFAM" id="SSF52172">
    <property type="entry name" value="CheY-like"/>
    <property type="match status" value="1"/>
</dbReference>
<evidence type="ECO:0000313" key="12">
    <source>
        <dbReference type="EMBL" id="PNU01259.1"/>
    </source>
</evidence>
<dbReference type="FunFam" id="3.40.50.2300:FF:000001">
    <property type="entry name" value="DNA-binding response regulator PhoB"/>
    <property type="match status" value="1"/>
</dbReference>
<dbReference type="SMART" id="SM00862">
    <property type="entry name" value="Trans_reg_C"/>
    <property type="match status" value="1"/>
</dbReference>
<dbReference type="PANTHER" id="PTHR48111">
    <property type="entry name" value="REGULATOR OF RPOS"/>
    <property type="match status" value="1"/>
</dbReference>
<feature type="domain" description="Response regulatory" evidence="10">
    <location>
        <begin position="3"/>
        <end position="116"/>
    </location>
</feature>
<keyword evidence="13" id="KW-1185">Reference proteome</keyword>
<dbReference type="PANTHER" id="PTHR48111:SF40">
    <property type="entry name" value="PHOSPHATE REGULON TRANSCRIPTIONAL REGULATORY PROTEIN PHOB"/>
    <property type="match status" value="1"/>
</dbReference>
<dbReference type="GO" id="GO:0032993">
    <property type="term" value="C:protein-DNA complex"/>
    <property type="evidence" value="ECO:0007669"/>
    <property type="project" value="TreeGrafter"/>
</dbReference>
<gene>
    <name evidence="12" type="ORF">CDQ84_02425</name>
</gene>
<dbReference type="EMBL" id="NIOJ01000003">
    <property type="protein sequence ID" value="PNU01259.1"/>
    <property type="molecule type" value="Genomic_DNA"/>
</dbReference>
<feature type="DNA-binding region" description="OmpR/PhoB-type" evidence="9">
    <location>
        <begin position="125"/>
        <end position="226"/>
    </location>
</feature>
<dbReference type="GO" id="GO:0005829">
    <property type="term" value="C:cytosol"/>
    <property type="evidence" value="ECO:0007669"/>
    <property type="project" value="TreeGrafter"/>
</dbReference>
<dbReference type="Gene3D" id="3.40.50.2300">
    <property type="match status" value="1"/>
</dbReference>
<evidence type="ECO:0000256" key="8">
    <source>
        <dbReference type="PROSITE-ProRule" id="PRU00169"/>
    </source>
</evidence>
<dbReference type="GO" id="GO:0000976">
    <property type="term" value="F:transcription cis-regulatory region binding"/>
    <property type="evidence" value="ECO:0007669"/>
    <property type="project" value="TreeGrafter"/>
</dbReference>
<dbReference type="InterPro" id="IPR001789">
    <property type="entry name" value="Sig_transdc_resp-reg_receiver"/>
</dbReference>
<feature type="domain" description="OmpR/PhoB-type" evidence="11">
    <location>
        <begin position="125"/>
        <end position="226"/>
    </location>
</feature>
<dbReference type="OrthoDB" id="9802426at2"/>
<dbReference type="Pfam" id="PF00072">
    <property type="entry name" value="Response_reg"/>
    <property type="match status" value="1"/>
</dbReference>
<protein>
    <recommendedName>
        <fullName evidence="1">Stage 0 sporulation protein A homolog</fullName>
    </recommendedName>
</protein>
<comment type="caution">
    <text evidence="12">The sequence shown here is derived from an EMBL/GenBank/DDBJ whole genome shotgun (WGS) entry which is preliminary data.</text>
</comment>
<dbReference type="GO" id="GO:0000156">
    <property type="term" value="F:phosphorelay response regulator activity"/>
    <property type="evidence" value="ECO:0007669"/>
    <property type="project" value="TreeGrafter"/>
</dbReference>
<dbReference type="AlphaFoldDB" id="A0A2K2FLE2"/>
<keyword evidence="5 9" id="KW-0238">DNA-binding</keyword>
<dbReference type="Gene3D" id="6.10.250.690">
    <property type="match status" value="1"/>
</dbReference>
<reference evidence="12 13" key="1">
    <citation type="submission" date="2017-06" db="EMBL/GenBank/DDBJ databases">
        <title>Investigating the central metabolism of Clostridium thermosuccinogenes.</title>
        <authorList>
            <person name="Koendjbiharie J.G."/>
            <person name="van Kranenburg R."/>
        </authorList>
    </citation>
    <scope>NUCLEOTIDE SEQUENCE [LARGE SCALE GENOMIC DNA]</scope>
    <source>
        <strain evidence="12 13">DSM 5806</strain>
    </source>
</reference>
<evidence type="ECO:0000256" key="9">
    <source>
        <dbReference type="PROSITE-ProRule" id="PRU01091"/>
    </source>
</evidence>
<evidence type="ECO:0000313" key="13">
    <source>
        <dbReference type="Proteomes" id="UP000236151"/>
    </source>
</evidence>
<keyword evidence="6" id="KW-0804">Transcription</keyword>
<dbReference type="GO" id="GO:0006355">
    <property type="term" value="P:regulation of DNA-templated transcription"/>
    <property type="evidence" value="ECO:0007669"/>
    <property type="project" value="InterPro"/>
</dbReference>
<dbReference type="InterPro" id="IPR016032">
    <property type="entry name" value="Sig_transdc_resp-reg_C-effctor"/>
</dbReference>
<dbReference type="CDD" id="cd00383">
    <property type="entry name" value="trans_reg_C"/>
    <property type="match status" value="1"/>
</dbReference>
<dbReference type="InterPro" id="IPR039420">
    <property type="entry name" value="WalR-like"/>
</dbReference>
<dbReference type="InterPro" id="IPR001867">
    <property type="entry name" value="OmpR/PhoB-type_DNA-bd"/>
</dbReference>
<organism evidence="12 13">
    <name type="scientific">Clostridium thermosuccinogenes</name>
    <dbReference type="NCBI Taxonomy" id="84032"/>
    <lineage>
        <taxon>Bacteria</taxon>
        <taxon>Bacillati</taxon>
        <taxon>Bacillota</taxon>
        <taxon>Clostridia</taxon>
        <taxon>Eubacteriales</taxon>
        <taxon>Clostridiaceae</taxon>
        <taxon>Clostridium</taxon>
    </lineage>
</organism>
<dbReference type="FunFam" id="1.10.10.10:FF:000018">
    <property type="entry name" value="DNA-binding response regulator ResD"/>
    <property type="match status" value="1"/>
</dbReference>
<keyword evidence="4" id="KW-0805">Transcription regulation</keyword>
<dbReference type="PROSITE" id="PS51755">
    <property type="entry name" value="OMPR_PHOB"/>
    <property type="match status" value="1"/>
</dbReference>
<dbReference type="SUPFAM" id="SSF46894">
    <property type="entry name" value="C-terminal effector domain of the bipartite response regulators"/>
    <property type="match status" value="1"/>
</dbReference>
<evidence type="ECO:0000259" key="11">
    <source>
        <dbReference type="PROSITE" id="PS51755"/>
    </source>
</evidence>
<evidence type="ECO:0000259" key="10">
    <source>
        <dbReference type="PROSITE" id="PS50110"/>
    </source>
</evidence>
<evidence type="ECO:0000256" key="3">
    <source>
        <dbReference type="ARBA" id="ARBA00023012"/>
    </source>
</evidence>
<evidence type="ECO:0000256" key="6">
    <source>
        <dbReference type="ARBA" id="ARBA00023163"/>
    </source>
</evidence>
<dbReference type="Gene3D" id="1.10.10.10">
    <property type="entry name" value="Winged helix-like DNA-binding domain superfamily/Winged helix DNA-binding domain"/>
    <property type="match status" value="1"/>
</dbReference>
<accession>A0A2K2FLE2</accession>
<dbReference type="PROSITE" id="PS50110">
    <property type="entry name" value="RESPONSE_REGULATORY"/>
    <property type="match status" value="1"/>
</dbReference>
<proteinExistence type="predicted"/>
<evidence type="ECO:0000256" key="2">
    <source>
        <dbReference type="ARBA" id="ARBA00022553"/>
    </source>
</evidence>
<dbReference type="Proteomes" id="UP000236151">
    <property type="component" value="Unassembled WGS sequence"/>
</dbReference>
<feature type="modified residue" description="4-aspartylphosphate" evidence="8">
    <location>
        <position position="52"/>
    </location>
</feature>
<evidence type="ECO:0000256" key="1">
    <source>
        <dbReference type="ARBA" id="ARBA00018672"/>
    </source>
</evidence>
<dbReference type="RefSeq" id="WP_103080115.1">
    <property type="nucleotide sequence ID" value="NZ_CP021850.1"/>
</dbReference>
<comment type="function">
    <text evidence="7">May play the central regulatory role in sporulation. It may be an element of the effector pathway responsible for the activation of sporulation genes in response to nutritional stress. Spo0A may act in concert with spo0H (a sigma factor) to control the expression of some genes that are critical to the sporulation process.</text>
</comment>
<name>A0A2K2FLE2_9CLOT</name>
<evidence type="ECO:0000256" key="7">
    <source>
        <dbReference type="ARBA" id="ARBA00024867"/>
    </source>
</evidence>
<evidence type="ECO:0000256" key="4">
    <source>
        <dbReference type="ARBA" id="ARBA00023015"/>
    </source>
</evidence>
<evidence type="ECO:0000256" key="5">
    <source>
        <dbReference type="ARBA" id="ARBA00023125"/>
    </source>
</evidence>
<dbReference type="KEGG" id="cthd:CDO33_11345"/>
<keyword evidence="3" id="KW-0902">Two-component regulatory system</keyword>
<sequence length="227" mass="26231">MTKILVIDDEQAILDLIEMILKREKFQVATAPDGKSGLRLFDSFNPDLVLLDIMLPDISGHEVCREITNKRKTPVIMLTAKDDIVDKVLGLELGADDYITKPFDARELIARIKAVLRRLERNDEPKENKVGDYELMVDLDNRTVFKRGKLVELTLKEYELLEVFVRNPHKVFSREELLQKVWGYDFMGDTRVVDICITRLRKKIEDDSSNPKHIITIYGFGYRYGGA</sequence>
<keyword evidence="2 8" id="KW-0597">Phosphoprotein</keyword>